<dbReference type="Proteomes" id="UP000801492">
    <property type="component" value="Unassembled WGS sequence"/>
</dbReference>
<evidence type="ECO:0000313" key="3">
    <source>
        <dbReference type="Proteomes" id="UP000801492"/>
    </source>
</evidence>
<accession>A0A8K0FY03</accession>
<organism evidence="2 3">
    <name type="scientific">Ignelater luminosus</name>
    <name type="common">Cucubano</name>
    <name type="synonym">Pyrophorus luminosus</name>
    <dbReference type="NCBI Taxonomy" id="2038154"/>
    <lineage>
        <taxon>Eukaryota</taxon>
        <taxon>Metazoa</taxon>
        <taxon>Ecdysozoa</taxon>
        <taxon>Arthropoda</taxon>
        <taxon>Hexapoda</taxon>
        <taxon>Insecta</taxon>
        <taxon>Pterygota</taxon>
        <taxon>Neoptera</taxon>
        <taxon>Endopterygota</taxon>
        <taxon>Coleoptera</taxon>
        <taxon>Polyphaga</taxon>
        <taxon>Elateriformia</taxon>
        <taxon>Elateroidea</taxon>
        <taxon>Elateridae</taxon>
        <taxon>Agrypninae</taxon>
        <taxon>Pyrophorini</taxon>
        <taxon>Ignelater</taxon>
    </lineage>
</organism>
<dbReference type="EMBL" id="VTPC01090898">
    <property type="protein sequence ID" value="KAF2880857.1"/>
    <property type="molecule type" value="Genomic_DNA"/>
</dbReference>
<dbReference type="AlphaFoldDB" id="A0A8K0FY03"/>
<proteinExistence type="predicted"/>
<keyword evidence="3" id="KW-1185">Reference proteome</keyword>
<reference evidence="2" key="1">
    <citation type="submission" date="2019-08" db="EMBL/GenBank/DDBJ databases">
        <title>The genome of the North American firefly Photinus pyralis.</title>
        <authorList>
            <consortium name="Photinus pyralis genome working group"/>
            <person name="Fallon T.R."/>
            <person name="Sander Lower S.E."/>
            <person name="Weng J.-K."/>
        </authorList>
    </citation>
    <scope>NUCLEOTIDE SEQUENCE</scope>
    <source>
        <strain evidence="2">TRF0915ILg1</strain>
        <tissue evidence="2">Whole body</tissue>
    </source>
</reference>
<gene>
    <name evidence="2" type="ORF">ILUMI_25312</name>
</gene>
<comment type="caution">
    <text evidence="2">The sequence shown here is derived from an EMBL/GenBank/DDBJ whole genome shotgun (WGS) entry which is preliminary data.</text>
</comment>
<protein>
    <submittedName>
        <fullName evidence="2">Uncharacterized protein</fullName>
    </submittedName>
</protein>
<feature type="region of interest" description="Disordered" evidence="1">
    <location>
        <begin position="39"/>
        <end position="60"/>
    </location>
</feature>
<evidence type="ECO:0000256" key="1">
    <source>
        <dbReference type="SAM" id="MobiDB-lite"/>
    </source>
</evidence>
<evidence type="ECO:0000313" key="2">
    <source>
        <dbReference type="EMBL" id="KAF2880857.1"/>
    </source>
</evidence>
<name>A0A8K0FY03_IGNLU</name>
<sequence>MARIMTGSGYAHMEETPAALNMPCMSKVSWGSLLKHLTNQKNQRRKRIERRNQRQELRKKTKLTLTSESHNIHYGPNAVTGSDSYQSDLCPELIEMRKTEFLSQSAEANREEIEKATQLQKESPRWFVEKKATTYCL</sequence>